<keyword evidence="2 5" id="KW-0671">Queuosine biosynthesis</keyword>
<comment type="similarity">
    <text evidence="5">Belongs to the GTP cyclohydrolase I family. QueF type 1 subfamily.</text>
</comment>
<evidence type="ECO:0000256" key="5">
    <source>
        <dbReference type="HAMAP-Rule" id="MF_00818"/>
    </source>
</evidence>
<dbReference type="InterPro" id="IPR043133">
    <property type="entry name" value="GTP-CH-I_C/QueF"/>
</dbReference>
<evidence type="ECO:0000313" key="7">
    <source>
        <dbReference type="EMBL" id="TMI88869.1"/>
    </source>
</evidence>
<dbReference type="InterPro" id="IPR016856">
    <property type="entry name" value="QueF_type1"/>
</dbReference>
<keyword evidence="4 5" id="KW-0560">Oxidoreductase</keyword>
<protein>
    <recommendedName>
        <fullName evidence="5">NADPH-dependent 7-cyano-7-deazaguanine reductase</fullName>
        <ecNumber evidence="5">1.7.1.13</ecNumber>
    </recommendedName>
    <alternativeName>
        <fullName evidence="5">7-cyano-7-carbaguanine reductase</fullName>
    </alternativeName>
    <alternativeName>
        <fullName evidence="5">NADPH-dependent nitrile oxidoreductase</fullName>
    </alternativeName>
    <alternativeName>
        <fullName evidence="5">PreQ(0) reductase</fullName>
    </alternativeName>
</protein>
<feature type="compositionally biased region" description="Low complexity" evidence="6">
    <location>
        <begin position="1"/>
        <end position="11"/>
    </location>
</feature>
<evidence type="ECO:0000256" key="1">
    <source>
        <dbReference type="ARBA" id="ARBA00022490"/>
    </source>
</evidence>
<comment type="function">
    <text evidence="5">Catalyzes the NADPH-dependent reduction of 7-cyano-7-deazaguanine (preQ0) to 7-aminomethyl-7-deazaguanine (preQ1).</text>
</comment>
<dbReference type="PANTHER" id="PTHR34354:SF1">
    <property type="entry name" value="NADPH-DEPENDENT 7-CYANO-7-DEAZAGUANINE REDUCTASE"/>
    <property type="match status" value="1"/>
</dbReference>
<accession>A0A537JZA9</accession>
<dbReference type="InterPro" id="IPR029500">
    <property type="entry name" value="QueF"/>
</dbReference>
<dbReference type="InterPro" id="IPR050084">
    <property type="entry name" value="NADPH_dep_7-cyano-7-deazaG_red"/>
</dbReference>
<gene>
    <name evidence="5 7" type="primary">queF</name>
    <name evidence="7" type="ORF">E6H00_11350</name>
</gene>
<comment type="caution">
    <text evidence="7">The sequence shown here is derived from an EMBL/GenBank/DDBJ whole genome shotgun (WGS) entry which is preliminary data.</text>
</comment>
<dbReference type="Pfam" id="PF14489">
    <property type="entry name" value="QueF"/>
    <property type="match status" value="1"/>
</dbReference>
<dbReference type="GO" id="GO:0008616">
    <property type="term" value="P:tRNA queuosine(34) biosynthetic process"/>
    <property type="evidence" value="ECO:0007669"/>
    <property type="project" value="UniProtKB-UniRule"/>
</dbReference>
<feature type="compositionally biased region" description="Low complexity" evidence="6">
    <location>
        <begin position="18"/>
        <end position="29"/>
    </location>
</feature>
<feature type="active site" description="Proton donor" evidence="5">
    <location>
        <position position="82"/>
    </location>
</feature>
<evidence type="ECO:0000256" key="3">
    <source>
        <dbReference type="ARBA" id="ARBA00022857"/>
    </source>
</evidence>
<dbReference type="AlphaFoldDB" id="A0A537JZA9"/>
<comment type="subcellular location">
    <subcellularLocation>
        <location evidence="5">Cytoplasm</location>
    </subcellularLocation>
</comment>
<dbReference type="EMBL" id="VBAK01000133">
    <property type="protein sequence ID" value="TMI88869.1"/>
    <property type="molecule type" value="Genomic_DNA"/>
</dbReference>
<dbReference type="HAMAP" id="MF_00818">
    <property type="entry name" value="QueF_type1"/>
    <property type="match status" value="1"/>
</dbReference>
<keyword evidence="1 5" id="KW-0963">Cytoplasm</keyword>
<dbReference type="UniPathway" id="UPA00392"/>
<keyword evidence="3 5" id="KW-0521">NADP</keyword>
<organism evidence="7 8">
    <name type="scientific">Candidatus Segetimicrobium genomatis</name>
    <dbReference type="NCBI Taxonomy" id="2569760"/>
    <lineage>
        <taxon>Bacteria</taxon>
        <taxon>Bacillati</taxon>
        <taxon>Candidatus Sysuimicrobiota</taxon>
        <taxon>Candidatus Sysuimicrobiia</taxon>
        <taxon>Candidatus Sysuimicrobiales</taxon>
        <taxon>Candidatus Segetimicrobiaceae</taxon>
        <taxon>Candidatus Segetimicrobium</taxon>
    </lineage>
</organism>
<dbReference type="GO" id="GO:0033739">
    <property type="term" value="F:preQ1 synthase activity"/>
    <property type="evidence" value="ECO:0007669"/>
    <property type="project" value="UniProtKB-UniRule"/>
</dbReference>
<comment type="catalytic activity">
    <reaction evidence="5">
        <text>7-aminomethyl-7-carbaguanine + 2 NADP(+) = 7-cyano-7-carbaguanine + 2 NADPH + 3 H(+)</text>
        <dbReference type="Rhea" id="RHEA:13409"/>
        <dbReference type="ChEBI" id="CHEBI:15378"/>
        <dbReference type="ChEBI" id="CHEBI:45075"/>
        <dbReference type="ChEBI" id="CHEBI:57783"/>
        <dbReference type="ChEBI" id="CHEBI:58349"/>
        <dbReference type="ChEBI" id="CHEBI:58703"/>
        <dbReference type="EC" id="1.7.1.13"/>
    </reaction>
</comment>
<sequence>MLGRQRAAQQRGSRRRNPAAPAEGAEAAAPPAPDLRLEIQDPEAVRPGLLETFPYEYPGSPATVEISTDEFTAVCPWSGLPDFGTVTIRYLPRERVLELRSFKYYLLSYRSVGIYQEHAANRILQDLVRACAPEWMELDLDYRVRGGIRTVVRVRWARPAA</sequence>
<dbReference type="GO" id="GO:0005737">
    <property type="term" value="C:cytoplasm"/>
    <property type="evidence" value="ECO:0007669"/>
    <property type="project" value="UniProtKB-SubCell"/>
</dbReference>
<comment type="pathway">
    <text evidence="5">tRNA modification; tRNA-queuosine biosynthesis.</text>
</comment>
<evidence type="ECO:0000256" key="6">
    <source>
        <dbReference type="SAM" id="MobiDB-lite"/>
    </source>
</evidence>
<evidence type="ECO:0000313" key="8">
    <source>
        <dbReference type="Proteomes" id="UP000318509"/>
    </source>
</evidence>
<dbReference type="NCBIfam" id="TIGR03139">
    <property type="entry name" value="QueF-II"/>
    <property type="match status" value="1"/>
</dbReference>
<dbReference type="SUPFAM" id="SSF55620">
    <property type="entry name" value="Tetrahydrobiopterin biosynthesis enzymes-like"/>
    <property type="match status" value="1"/>
</dbReference>
<evidence type="ECO:0000256" key="2">
    <source>
        <dbReference type="ARBA" id="ARBA00022785"/>
    </source>
</evidence>
<feature type="binding site" evidence="5">
    <location>
        <begin position="116"/>
        <end position="117"/>
    </location>
    <ligand>
        <name>substrate</name>
    </ligand>
</feature>
<dbReference type="EC" id="1.7.1.13" evidence="5"/>
<feature type="region of interest" description="Disordered" evidence="6">
    <location>
        <begin position="1"/>
        <end position="36"/>
    </location>
</feature>
<name>A0A537JZA9_9BACT</name>
<feature type="binding site" evidence="5">
    <location>
        <begin position="97"/>
        <end position="99"/>
    </location>
    <ligand>
        <name>substrate</name>
    </ligand>
</feature>
<dbReference type="Proteomes" id="UP000318509">
    <property type="component" value="Unassembled WGS sequence"/>
</dbReference>
<feature type="active site" description="Thioimide intermediate" evidence="5">
    <location>
        <position position="75"/>
    </location>
</feature>
<dbReference type="PANTHER" id="PTHR34354">
    <property type="entry name" value="NADPH-DEPENDENT 7-CYANO-7-DEAZAGUANINE REDUCTASE"/>
    <property type="match status" value="1"/>
</dbReference>
<dbReference type="Gene3D" id="3.30.1130.10">
    <property type="match status" value="1"/>
</dbReference>
<proteinExistence type="inferred from homology"/>
<evidence type="ECO:0000256" key="4">
    <source>
        <dbReference type="ARBA" id="ARBA00023002"/>
    </source>
</evidence>
<reference evidence="7 8" key="1">
    <citation type="journal article" date="2019" name="Nat. Microbiol.">
        <title>Mediterranean grassland soil C-N compound turnover is dependent on rainfall and depth, and is mediated by genomically divergent microorganisms.</title>
        <authorList>
            <person name="Diamond S."/>
            <person name="Andeer P.F."/>
            <person name="Li Z."/>
            <person name="Crits-Christoph A."/>
            <person name="Burstein D."/>
            <person name="Anantharaman K."/>
            <person name="Lane K.R."/>
            <person name="Thomas B.C."/>
            <person name="Pan C."/>
            <person name="Northen T.R."/>
            <person name="Banfield J.F."/>
        </authorList>
    </citation>
    <scope>NUCLEOTIDE SEQUENCE [LARGE SCALE GENOMIC DNA]</scope>
    <source>
        <strain evidence="7">NP_3</strain>
    </source>
</reference>